<dbReference type="PANTHER" id="PTHR13691:SF5">
    <property type="entry name" value="LARGE RIBOSOMAL SUBUNIT PROTEIN UL2M"/>
    <property type="match status" value="1"/>
</dbReference>
<evidence type="ECO:0000256" key="3">
    <source>
        <dbReference type="ARBA" id="ARBA00023274"/>
    </source>
</evidence>
<dbReference type="PIRSF" id="PIRSF002158">
    <property type="entry name" value="Ribosomal_L2"/>
    <property type="match status" value="1"/>
</dbReference>
<dbReference type="GO" id="GO:0015934">
    <property type="term" value="C:large ribosomal subunit"/>
    <property type="evidence" value="ECO:0007669"/>
    <property type="project" value="InterPro"/>
</dbReference>
<reference evidence="9 10" key="1">
    <citation type="submission" date="2017-09" db="EMBL/GenBank/DDBJ databases">
        <title>Depth-based differentiation of microbial function through sediment-hosted aquifers and enrichment of novel symbionts in the deep terrestrial subsurface.</title>
        <authorList>
            <person name="Probst A.J."/>
            <person name="Ladd B."/>
            <person name="Jarett J.K."/>
            <person name="Geller-Mcgrath D.E."/>
            <person name="Sieber C.M."/>
            <person name="Emerson J.B."/>
            <person name="Anantharaman K."/>
            <person name="Thomas B.C."/>
            <person name="Malmstrom R."/>
            <person name="Stieglmeier M."/>
            <person name="Klingl A."/>
            <person name="Woyke T."/>
            <person name="Ryan C.M."/>
            <person name="Banfield J.F."/>
        </authorList>
    </citation>
    <scope>NUCLEOTIDE SEQUENCE [LARGE SCALE GENOMIC DNA]</scope>
    <source>
        <strain evidence="9">CG11_big_fil_rev_8_21_14_0_20_37_16</strain>
    </source>
</reference>
<dbReference type="FunFam" id="2.30.30.30:FF:000001">
    <property type="entry name" value="50S ribosomal protein L2"/>
    <property type="match status" value="1"/>
</dbReference>
<proteinExistence type="inferred from homology"/>
<dbReference type="Pfam" id="PF03947">
    <property type="entry name" value="Ribosomal_L2_C"/>
    <property type="match status" value="1"/>
</dbReference>
<protein>
    <recommendedName>
        <fullName evidence="4">Large ribosomal subunit protein uL2</fullName>
    </recommendedName>
    <alternativeName>
        <fullName evidence="5">50S ribosomal protein L2</fullName>
    </alternativeName>
</protein>
<comment type="caution">
    <text evidence="9">The sequence shown here is derived from an EMBL/GenBank/DDBJ whole genome shotgun (WGS) entry which is preliminary data.</text>
</comment>
<dbReference type="SUPFAM" id="SSF50249">
    <property type="entry name" value="Nucleic acid-binding proteins"/>
    <property type="match status" value="1"/>
</dbReference>
<dbReference type="GO" id="GO:0003723">
    <property type="term" value="F:RNA binding"/>
    <property type="evidence" value="ECO:0007669"/>
    <property type="project" value="InterPro"/>
</dbReference>
<gene>
    <name evidence="9" type="ORF">COV87_00890</name>
</gene>
<evidence type="ECO:0000256" key="4">
    <source>
        <dbReference type="ARBA" id="ARBA00035242"/>
    </source>
</evidence>
<dbReference type="EMBL" id="PCVK01000029">
    <property type="protein sequence ID" value="PIQ71855.1"/>
    <property type="molecule type" value="Genomic_DNA"/>
</dbReference>
<keyword evidence="2 9" id="KW-0689">Ribosomal protein</keyword>
<comment type="similarity">
    <text evidence="1">Belongs to the universal ribosomal protein uL2 family.</text>
</comment>
<dbReference type="GO" id="GO:0002181">
    <property type="term" value="P:cytoplasmic translation"/>
    <property type="evidence" value="ECO:0007669"/>
    <property type="project" value="TreeGrafter"/>
</dbReference>
<sequence>MLYSSSQPEKKLTELLKKHSGRNNAGRITVRHQGGRQKRYYRIIDFKRDKRDMEGVVKAIEYDPNRNSLICLVEYTDGEKRYILQPNDLKVGDAVYSGEKADIKAGNALPLRLIPIGIEVHNIELFPGQGGKLIRGAGTAGVVVAKEGIYVHVKLPSGLVRKCLAEAYATVGMLGNIEHKDRILGKAGTSRHMGVRPTVRGTAQNPRSHPHGGGEGRTGEGMHPKTPWGKSARGTKTRNKVKWSNKFIVKS</sequence>
<dbReference type="InterPro" id="IPR022669">
    <property type="entry name" value="Ribosomal_uL2_C"/>
</dbReference>
<evidence type="ECO:0000256" key="1">
    <source>
        <dbReference type="ARBA" id="ARBA00005636"/>
    </source>
</evidence>
<dbReference type="GO" id="GO:0016740">
    <property type="term" value="F:transferase activity"/>
    <property type="evidence" value="ECO:0007669"/>
    <property type="project" value="InterPro"/>
</dbReference>
<feature type="domain" description="Large ribosomal subunit protein uL2 RNA-binding" evidence="8">
    <location>
        <begin position="21"/>
        <end position="97"/>
    </location>
</feature>
<feature type="compositionally biased region" description="Basic and acidic residues" evidence="6">
    <location>
        <begin position="212"/>
        <end position="223"/>
    </location>
</feature>
<dbReference type="InterPro" id="IPR002171">
    <property type="entry name" value="Ribosomal_uL2"/>
</dbReference>
<evidence type="ECO:0000313" key="9">
    <source>
        <dbReference type="EMBL" id="PIQ71855.1"/>
    </source>
</evidence>
<dbReference type="AlphaFoldDB" id="A0A2H0KKU0"/>
<dbReference type="InterPro" id="IPR012340">
    <property type="entry name" value="NA-bd_OB-fold"/>
</dbReference>
<dbReference type="FunFam" id="4.10.950.10:FF:000001">
    <property type="entry name" value="50S ribosomal protein L2"/>
    <property type="match status" value="1"/>
</dbReference>
<dbReference type="Gene3D" id="4.10.950.10">
    <property type="entry name" value="Ribosomal protein L2, domain 3"/>
    <property type="match status" value="1"/>
</dbReference>
<evidence type="ECO:0000313" key="10">
    <source>
        <dbReference type="Proteomes" id="UP000229497"/>
    </source>
</evidence>
<accession>A0A2H0KKU0</accession>
<dbReference type="Proteomes" id="UP000229497">
    <property type="component" value="Unassembled WGS sequence"/>
</dbReference>
<dbReference type="InterPro" id="IPR005880">
    <property type="entry name" value="Ribosomal_uL2_bac/org-type"/>
</dbReference>
<dbReference type="GO" id="GO:0003735">
    <property type="term" value="F:structural constituent of ribosome"/>
    <property type="evidence" value="ECO:0007669"/>
    <property type="project" value="InterPro"/>
</dbReference>
<dbReference type="Pfam" id="PF00181">
    <property type="entry name" value="Ribosomal_L2_N"/>
    <property type="match status" value="1"/>
</dbReference>
<keyword evidence="3" id="KW-0687">Ribonucleoprotein</keyword>
<feature type="compositionally biased region" description="Basic residues" evidence="6">
    <location>
        <begin position="233"/>
        <end position="243"/>
    </location>
</feature>
<evidence type="ECO:0000256" key="5">
    <source>
        <dbReference type="ARBA" id="ARBA00035459"/>
    </source>
</evidence>
<dbReference type="Gene3D" id="2.30.30.30">
    <property type="match status" value="1"/>
</dbReference>
<name>A0A2H0KKU0_9BACT</name>
<dbReference type="SMART" id="SM01383">
    <property type="entry name" value="Ribosomal_L2"/>
    <property type="match status" value="1"/>
</dbReference>
<feature type="domain" description="Large ribosomal subunit protein uL2 C-terminal" evidence="7">
    <location>
        <begin position="103"/>
        <end position="231"/>
    </location>
</feature>
<dbReference type="NCBIfam" id="TIGR01171">
    <property type="entry name" value="rplB_bact"/>
    <property type="match status" value="1"/>
</dbReference>
<dbReference type="SUPFAM" id="SSF50104">
    <property type="entry name" value="Translation proteins SH3-like domain"/>
    <property type="match status" value="1"/>
</dbReference>
<organism evidence="9 10">
    <name type="scientific">Candidatus Roizmanbacteria bacterium CG11_big_fil_rev_8_21_14_0_20_37_16</name>
    <dbReference type="NCBI Taxonomy" id="1974857"/>
    <lineage>
        <taxon>Bacteria</taxon>
        <taxon>Candidatus Roizmaniibacteriota</taxon>
    </lineage>
</organism>
<dbReference type="PANTHER" id="PTHR13691">
    <property type="entry name" value="RIBOSOMAL PROTEIN L2"/>
    <property type="match status" value="1"/>
</dbReference>
<dbReference type="InterPro" id="IPR022666">
    <property type="entry name" value="Ribosomal_uL2_RNA-bd_dom"/>
</dbReference>
<evidence type="ECO:0000259" key="8">
    <source>
        <dbReference type="SMART" id="SM01383"/>
    </source>
</evidence>
<dbReference type="InterPro" id="IPR008991">
    <property type="entry name" value="Translation_prot_SH3-like_sf"/>
</dbReference>
<evidence type="ECO:0000259" key="7">
    <source>
        <dbReference type="SMART" id="SM01382"/>
    </source>
</evidence>
<dbReference type="SMART" id="SM01382">
    <property type="entry name" value="Ribosomal_L2_C"/>
    <property type="match status" value="1"/>
</dbReference>
<dbReference type="InterPro" id="IPR014726">
    <property type="entry name" value="Ribosomal_uL2_dom3"/>
</dbReference>
<dbReference type="InterPro" id="IPR014722">
    <property type="entry name" value="Rib_uL2_dom2"/>
</dbReference>
<evidence type="ECO:0000256" key="6">
    <source>
        <dbReference type="SAM" id="MobiDB-lite"/>
    </source>
</evidence>
<dbReference type="Gene3D" id="2.40.50.140">
    <property type="entry name" value="Nucleic acid-binding proteins"/>
    <property type="match status" value="1"/>
</dbReference>
<feature type="region of interest" description="Disordered" evidence="6">
    <location>
        <begin position="190"/>
        <end position="251"/>
    </location>
</feature>
<evidence type="ECO:0000256" key="2">
    <source>
        <dbReference type="ARBA" id="ARBA00022980"/>
    </source>
</evidence>